<evidence type="ECO:0000256" key="3">
    <source>
        <dbReference type="ARBA" id="ARBA00023015"/>
    </source>
</evidence>
<dbReference type="Proteomes" id="UP000238365">
    <property type="component" value="Chromosome"/>
</dbReference>
<sequence length="206" mass="22863">MISSVFIVDDHPFVCSGIKAYLRANGYVIAGVAADGASVIADVGLHRPDVVIMDLNIPGRDGMQVIESLKRINIQQKIIVLTASDSDFHMHRCMLLGVEGYLCKSHDTAQLLQAIRSIDKGFKFYPNSHSDDVPTIHPESEKLMSLSRRELMVLRKLAEGYSNKDIALQLALSNKTISTCKIKILRKLGIKSVVDINEIAKRNYLV</sequence>
<evidence type="ECO:0000256" key="1">
    <source>
        <dbReference type="ARBA" id="ARBA00022553"/>
    </source>
</evidence>
<protein>
    <submittedName>
        <fullName evidence="9">DNA-binding response regulator</fullName>
    </submittedName>
</protein>
<keyword evidence="3" id="KW-0805">Transcription regulation</keyword>
<dbReference type="Pfam" id="PF00072">
    <property type="entry name" value="Response_reg"/>
    <property type="match status" value="1"/>
</dbReference>
<dbReference type="CDD" id="cd17535">
    <property type="entry name" value="REC_NarL-like"/>
    <property type="match status" value="1"/>
</dbReference>
<dbReference type="PROSITE" id="PS50043">
    <property type="entry name" value="HTH_LUXR_2"/>
    <property type="match status" value="1"/>
</dbReference>
<gene>
    <name evidence="9" type="ORF">C2E15_17675</name>
</gene>
<dbReference type="AlphaFoldDB" id="A0A1X1DGR5"/>
<dbReference type="PROSITE" id="PS50110">
    <property type="entry name" value="RESPONSE_REGULATORY"/>
    <property type="match status" value="1"/>
</dbReference>
<dbReference type="InterPro" id="IPR011006">
    <property type="entry name" value="CheY-like_superfamily"/>
</dbReference>
<dbReference type="Pfam" id="PF00196">
    <property type="entry name" value="GerE"/>
    <property type="match status" value="1"/>
</dbReference>
<dbReference type="KEGG" id="pgz:C2E15_17675"/>
<evidence type="ECO:0000313" key="10">
    <source>
        <dbReference type="Proteomes" id="UP000238365"/>
    </source>
</evidence>
<dbReference type="EMBL" id="CP026377">
    <property type="protein sequence ID" value="AUX94722.1"/>
    <property type="molecule type" value="Genomic_DNA"/>
</dbReference>
<evidence type="ECO:0000256" key="5">
    <source>
        <dbReference type="ARBA" id="ARBA00023163"/>
    </source>
</evidence>
<dbReference type="SMART" id="SM00448">
    <property type="entry name" value="REC"/>
    <property type="match status" value="1"/>
</dbReference>
<dbReference type="Gene3D" id="3.40.50.2300">
    <property type="match status" value="1"/>
</dbReference>
<keyword evidence="5" id="KW-0804">Transcription</keyword>
<keyword evidence="1 6" id="KW-0597">Phosphoprotein</keyword>
<dbReference type="RefSeq" id="WP_104958534.1">
    <property type="nucleotide sequence ID" value="NZ_CP026377.1"/>
</dbReference>
<dbReference type="InterPro" id="IPR016032">
    <property type="entry name" value="Sig_transdc_resp-reg_C-effctor"/>
</dbReference>
<dbReference type="GO" id="GO:0000160">
    <property type="term" value="P:phosphorelay signal transduction system"/>
    <property type="evidence" value="ECO:0007669"/>
    <property type="project" value="InterPro"/>
</dbReference>
<evidence type="ECO:0000259" key="8">
    <source>
        <dbReference type="PROSITE" id="PS50110"/>
    </source>
</evidence>
<evidence type="ECO:0000256" key="4">
    <source>
        <dbReference type="ARBA" id="ARBA00023125"/>
    </source>
</evidence>
<keyword evidence="4 9" id="KW-0238">DNA-binding</keyword>
<dbReference type="CDD" id="cd06170">
    <property type="entry name" value="LuxR_C_like"/>
    <property type="match status" value="1"/>
</dbReference>
<reference evidence="9 10" key="1">
    <citation type="submission" date="2018-01" db="EMBL/GenBank/DDBJ databases">
        <title>Complete and assembled Genome of Pantoea gaviniae DSM22758T.</title>
        <authorList>
            <person name="Stevens M.J.A."/>
            <person name="Zurfluh K."/>
            <person name="Stephan R."/>
        </authorList>
    </citation>
    <scope>NUCLEOTIDE SEQUENCE [LARGE SCALE GENOMIC DNA]</scope>
    <source>
        <strain evidence="9 10">DSM 22758</strain>
    </source>
</reference>
<proteinExistence type="predicted"/>
<dbReference type="GO" id="GO:0003677">
    <property type="term" value="F:DNA binding"/>
    <property type="evidence" value="ECO:0007669"/>
    <property type="project" value="UniProtKB-KW"/>
</dbReference>
<dbReference type="InterPro" id="IPR000792">
    <property type="entry name" value="Tscrpt_reg_LuxR_C"/>
</dbReference>
<keyword evidence="10" id="KW-1185">Reference proteome</keyword>
<keyword evidence="2" id="KW-0902">Two-component regulatory system</keyword>
<feature type="domain" description="Response regulatory" evidence="8">
    <location>
        <begin position="4"/>
        <end position="119"/>
    </location>
</feature>
<name>A0A1X1DGR5_9GAMM</name>
<organism evidence="9 10">
    <name type="scientific">Mixta gaviniae</name>
    <dbReference type="NCBI Taxonomy" id="665914"/>
    <lineage>
        <taxon>Bacteria</taxon>
        <taxon>Pseudomonadati</taxon>
        <taxon>Pseudomonadota</taxon>
        <taxon>Gammaproteobacteria</taxon>
        <taxon>Enterobacterales</taxon>
        <taxon>Erwiniaceae</taxon>
        <taxon>Mixta</taxon>
    </lineage>
</organism>
<feature type="domain" description="HTH luxR-type" evidence="7">
    <location>
        <begin position="139"/>
        <end position="204"/>
    </location>
</feature>
<dbReference type="SUPFAM" id="SSF46894">
    <property type="entry name" value="C-terminal effector domain of the bipartite response regulators"/>
    <property type="match status" value="1"/>
</dbReference>
<dbReference type="SUPFAM" id="SSF52172">
    <property type="entry name" value="CheY-like"/>
    <property type="match status" value="1"/>
</dbReference>
<dbReference type="OrthoDB" id="9796655at2"/>
<dbReference type="InterPro" id="IPR001789">
    <property type="entry name" value="Sig_transdc_resp-reg_receiver"/>
</dbReference>
<dbReference type="PANTHER" id="PTHR43214:SF41">
    <property type="entry name" value="NITRATE_NITRITE RESPONSE REGULATOR PROTEIN NARP"/>
    <property type="match status" value="1"/>
</dbReference>
<evidence type="ECO:0000256" key="2">
    <source>
        <dbReference type="ARBA" id="ARBA00023012"/>
    </source>
</evidence>
<dbReference type="PRINTS" id="PR00038">
    <property type="entry name" value="HTHLUXR"/>
</dbReference>
<evidence type="ECO:0000256" key="6">
    <source>
        <dbReference type="PROSITE-ProRule" id="PRU00169"/>
    </source>
</evidence>
<evidence type="ECO:0000313" key="9">
    <source>
        <dbReference type="EMBL" id="AUX94722.1"/>
    </source>
</evidence>
<evidence type="ECO:0000259" key="7">
    <source>
        <dbReference type="PROSITE" id="PS50043"/>
    </source>
</evidence>
<dbReference type="SMART" id="SM00421">
    <property type="entry name" value="HTH_LUXR"/>
    <property type="match status" value="1"/>
</dbReference>
<accession>A0A1X1DGR5</accession>
<dbReference type="InterPro" id="IPR039420">
    <property type="entry name" value="WalR-like"/>
</dbReference>
<dbReference type="PANTHER" id="PTHR43214">
    <property type="entry name" value="TWO-COMPONENT RESPONSE REGULATOR"/>
    <property type="match status" value="1"/>
</dbReference>
<dbReference type="InterPro" id="IPR058245">
    <property type="entry name" value="NreC/VraR/RcsB-like_REC"/>
</dbReference>
<dbReference type="GO" id="GO:0006355">
    <property type="term" value="P:regulation of DNA-templated transcription"/>
    <property type="evidence" value="ECO:0007669"/>
    <property type="project" value="InterPro"/>
</dbReference>
<feature type="modified residue" description="4-aspartylphosphate" evidence="6">
    <location>
        <position position="54"/>
    </location>
</feature>